<dbReference type="AlphaFoldDB" id="A0A517T966"/>
<gene>
    <name evidence="2" type="ORF">V22_21460</name>
</gene>
<dbReference type="GO" id="GO:0003677">
    <property type="term" value="F:DNA binding"/>
    <property type="evidence" value="ECO:0007669"/>
    <property type="project" value="UniProtKB-KW"/>
</dbReference>
<dbReference type="Proteomes" id="UP000319976">
    <property type="component" value="Chromosome"/>
</dbReference>
<organism evidence="2 3">
    <name type="scientific">Calycomorphotria hydatis</name>
    <dbReference type="NCBI Taxonomy" id="2528027"/>
    <lineage>
        <taxon>Bacteria</taxon>
        <taxon>Pseudomonadati</taxon>
        <taxon>Planctomycetota</taxon>
        <taxon>Planctomycetia</taxon>
        <taxon>Planctomycetales</taxon>
        <taxon>Planctomycetaceae</taxon>
        <taxon>Calycomorphotria</taxon>
    </lineage>
</organism>
<evidence type="ECO:0000313" key="3">
    <source>
        <dbReference type="Proteomes" id="UP000319976"/>
    </source>
</evidence>
<dbReference type="InterPro" id="IPR010998">
    <property type="entry name" value="Integrase_recombinase_N"/>
</dbReference>
<keyword evidence="3" id="KW-1185">Reference proteome</keyword>
<evidence type="ECO:0000256" key="1">
    <source>
        <dbReference type="ARBA" id="ARBA00023125"/>
    </source>
</evidence>
<dbReference type="KEGG" id="chya:V22_21460"/>
<evidence type="ECO:0000313" key="2">
    <source>
        <dbReference type="EMBL" id="QDT64903.1"/>
    </source>
</evidence>
<proteinExistence type="predicted"/>
<accession>A0A517T966</accession>
<name>A0A517T966_9PLAN</name>
<sequence>MIDQQDLCRTEVNKRIGQVKRFFRWAVSEELVPPSLAHGLDSVKGS</sequence>
<dbReference type="EMBL" id="CP036316">
    <property type="protein sequence ID" value="QDT64903.1"/>
    <property type="molecule type" value="Genomic_DNA"/>
</dbReference>
<keyword evidence="1" id="KW-0238">DNA-binding</keyword>
<protein>
    <recommendedName>
        <fullName evidence="4">Core-binding (CB) domain-containing protein</fullName>
    </recommendedName>
</protein>
<evidence type="ECO:0008006" key="4">
    <source>
        <dbReference type="Google" id="ProtNLM"/>
    </source>
</evidence>
<reference evidence="2 3" key="1">
    <citation type="submission" date="2019-02" db="EMBL/GenBank/DDBJ databases">
        <title>Deep-cultivation of Planctomycetes and their phenomic and genomic characterization uncovers novel biology.</title>
        <authorList>
            <person name="Wiegand S."/>
            <person name="Jogler M."/>
            <person name="Boedeker C."/>
            <person name="Pinto D."/>
            <person name="Vollmers J."/>
            <person name="Rivas-Marin E."/>
            <person name="Kohn T."/>
            <person name="Peeters S.H."/>
            <person name="Heuer A."/>
            <person name="Rast P."/>
            <person name="Oberbeckmann S."/>
            <person name="Bunk B."/>
            <person name="Jeske O."/>
            <person name="Meyerdierks A."/>
            <person name="Storesund J.E."/>
            <person name="Kallscheuer N."/>
            <person name="Luecker S."/>
            <person name="Lage O.M."/>
            <person name="Pohl T."/>
            <person name="Merkel B.J."/>
            <person name="Hornburger P."/>
            <person name="Mueller R.-W."/>
            <person name="Bruemmer F."/>
            <person name="Labrenz M."/>
            <person name="Spormann A.M."/>
            <person name="Op den Camp H."/>
            <person name="Overmann J."/>
            <person name="Amann R."/>
            <person name="Jetten M.S.M."/>
            <person name="Mascher T."/>
            <person name="Medema M.H."/>
            <person name="Devos D.P."/>
            <person name="Kaster A.-K."/>
            <person name="Ovreas L."/>
            <person name="Rohde M."/>
            <person name="Galperin M.Y."/>
            <person name="Jogler C."/>
        </authorList>
    </citation>
    <scope>NUCLEOTIDE SEQUENCE [LARGE SCALE GENOMIC DNA]</scope>
    <source>
        <strain evidence="2 3">V22</strain>
    </source>
</reference>
<dbReference type="Gene3D" id="1.10.150.130">
    <property type="match status" value="1"/>
</dbReference>